<evidence type="ECO:0000313" key="1">
    <source>
        <dbReference type="EMBL" id="OCT93988.1"/>
    </source>
</evidence>
<accession>A0A974DLA3</accession>
<gene>
    <name evidence="1" type="ORF">XELAEV_18011651mg</name>
</gene>
<organism evidence="1 2">
    <name type="scientific">Xenopus laevis</name>
    <name type="common">African clawed frog</name>
    <dbReference type="NCBI Taxonomy" id="8355"/>
    <lineage>
        <taxon>Eukaryota</taxon>
        <taxon>Metazoa</taxon>
        <taxon>Chordata</taxon>
        <taxon>Craniata</taxon>
        <taxon>Vertebrata</taxon>
        <taxon>Euteleostomi</taxon>
        <taxon>Amphibia</taxon>
        <taxon>Batrachia</taxon>
        <taxon>Anura</taxon>
        <taxon>Pipoidea</taxon>
        <taxon>Pipidae</taxon>
        <taxon>Xenopodinae</taxon>
        <taxon>Xenopus</taxon>
        <taxon>Xenopus</taxon>
    </lineage>
</organism>
<reference evidence="2" key="1">
    <citation type="journal article" date="2016" name="Nature">
        <title>Genome evolution in the allotetraploid frog Xenopus laevis.</title>
        <authorList>
            <person name="Session A.M."/>
            <person name="Uno Y."/>
            <person name="Kwon T."/>
            <person name="Chapman J.A."/>
            <person name="Toyoda A."/>
            <person name="Takahashi S."/>
            <person name="Fukui A."/>
            <person name="Hikosaka A."/>
            <person name="Suzuki A."/>
            <person name="Kondo M."/>
            <person name="van Heeringen S.J."/>
            <person name="Quigley I."/>
            <person name="Heinz S."/>
            <person name="Ogino H."/>
            <person name="Ochi H."/>
            <person name="Hellsten U."/>
            <person name="Lyons J.B."/>
            <person name="Simakov O."/>
            <person name="Putnam N."/>
            <person name="Stites J."/>
            <person name="Kuroki Y."/>
            <person name="Tanaka T."/>
            <person name="Michiue T."/>
            <person name="Watanabe M."/>
            <person name="Bogdanovic O."/>
            <person name="Lister R."/>
            <person name="Georgiou G."/>
            <person name="Paranjpe S.S."/>
            <person name="van Kruijsbergen I."/>
            <person name="Shu S."/>
            <person name="Carlson J."/>
            <person name="Kinoshita T."/>
            <person name="Ohta Y."/>
            <person name="Mawaribuchi S."/>
            <person name="Jenkins J."/>
            <person name="Grimwood J."/>
            <person name="Schmutz J."/>
            <person name="Mitros T."/>
            <person name="Mozaffari S.V."/>
            <person name="Suzuki Y."/>
            <person name="Haramoto Y."/>
            <person name="Yamamoto T.S."/>
            <person name="Takagi C."/>
            <person name="Heald R."/>
            <person name="Miller K."/>
            <person name="Haudenschild C."/>
            <person name="Kitzman J."/>
            <person name="Nakayama T."/>
            <person name="Izutsu Y."/>
            <person name="Robert J."/>
            <person name="Fortriede J."/>
            <person name="Burns K."/>
            <person name="Lotay V."/>
            <person name="Karimi K."/>
            <person name="Yasuoka Y."/>
            <person name="Dichmann D.S."/>
            <person name="Flajnik M.F."/>
            <person name="Houston D.W."/>
            <person name="Shendure J."/>
            <person name="DuPasquier L."/>
            <person name="Vize P.D."/>
            <person name="Zorn A.M."/>
            <person name="Ito M."/>
            <person name="Marcotte E.M."/>
            <person name="Wallingford J.B."/>
            <person name="Ito Y."/>
            <person name="Asashima M."/>
            <person name="Ueno N."/>
            <person name="Matsuda Y."/>
            <person name="Veenstra G.J."/>
            <person name="Fujiyama A."/>
            <person name="Harland R.M."/>
            <person name="Taira M."/>
            <person name="Rokhsar D.S."/>
        </authorList>
    </citation>
    <scope>NUCLEOTIDE SEQUENCE [LARGE SCALE GENOMIC DNA]</scope>
    <source>
        <strain evidence="2">J</strain>
    </source>
</reference>
<proteinExistence type="predicted"/>
<dbReference type="AlphaFoldDB" id="A0A974DLA3"/>
<sequence>MVMFWLNREESVSLIQCKAAGHIQQKVPSILDNRSHICIRFGCICMKGCCSFVVRIKSSLSMPWICQYLGLISRSEAILQGHTVLAPLSDWSTENYQ</sequence>
<name>A0A974DLA3_XENLA</name>
<dbReference type="Proteomes" id="UP000694892">
    <property type="component" value="Chromosome 2L"/>
</dbReference>
<evidence type="ECO:0000313" key="2">
    <source>
        <dbReference type="Proteomes" id="UP000694892"/>
    </source>
</evidence>
<dbReference type="EMBL" id="CM004468">
    <property type="protein sequence ID" value="OCT93988.1"/>
    <property type="molecule type" value="Genomic_DNA"/>
</dbReference>
<protein>
    <submittedName>
        <fullName evidence="1">Uncharacterized protein</fullName>
    </submittedName>
</protein>